<accession>G5JRX7</accession>
<protein>
    <recommendedName>
        <fullName evidence="3">histidine kinase</fullName>
        <ecNumber evidence="3">2.7.13.3</ecNumber>
    </recommendedName>
</protein>
<dbReference type="Gene3D" id="6.10.340.10">
    <property type="match status" value="1"/>
</dbReference>
<reference evidence="13" key="1">
    <citation type="submission" date="2011-07" db="EMBL/GenBank/DDBJ databases">
        <authorList>
            <person name="Stanhope M.J."/>
            <person name="Durkin A.S."/>
            <person name="Hostetler J."/>
            <person name="Kim M."/>
            <person name="Radune D."/>
            <person name="Singh I."/>
            <person name="Town C.D."/>
        </authorList>
    </citation>
    <scope>NUCLEOTIDE SEQUENCE [LARGE SCALE GENOMIC DNA]</scope>
    <source>
        <strain evidence="13">HS-6</strain>
    </source>
</reference>
<keyword evidence="8 11" id="KW-1133">Transmembrane helix</keyword>
<keyword evidence="7" id="KW-0418">Kinase</keyword>
<comment type="catalytic activity">
    <reaction evidence="1">
        <text>ATP + protein L-histidine = ADP + protein N-phospho-L-histidine.</text>
        <dbReference type="EC" id="2.7.13.3"/>
    </reaction>
</comment>
<dbReference type="InterPro" id="IPR003594">
    <property type="entry name" value="HATPase_dom"/>
</dbReference>
<keyword evidence="6 11" id="KW-0812">Transmembrane</keyword>
<gene>
    <name evidence="13" type="ORF">STRCR_2055</name>
</gene>
<name>G5JRX7_STRCG</name>
<dbReference type="PROSITE" id="PS50109">
    <property type="entry name" value="HIS_KIN"/>
    <property type="match status" value="1"/>
</dbReference>
<evidence type="ECO:0000256" key="9">
    <source>
        <dbReference type="ARBA" id="ARBA00023012"/>
    </source>
</evidence>
<keyword evidence="14" id="KW-1185">Reference proteome</keyword>
<dbReference type="Gene3D" id="1.10.287.130">
    <property type="match status" value="1"/>
</dbReference>
<comment type="caution">
    <text evidence="13">The sequence shown here is derived from an EMBL/GenBank/DDBJ whole genome shotgun (WGS) entry which is preliminary data.</text>
</comment>
<proteinExistence type="predicted"/>
<dbReference type="EMBL" id="AEUV02000002">
    <property type="protein sequence ID" value="EHI74106.1"/>
    <property type="molecule type" value="Genomic_DNA"/>
</dbReference>
<keyword evidence="5" id="KW-0808">Transferase</keyword>
<keyword evidence="4" id="KW-0597">Phosphoprotein</keyword>
<organism evidence="13 14">
    <name type="scientific">Streptococcus criceti HS-6</name>
    <dbReference type="NCBI Taxonomy" id="873449"/>
    <lineage>
        <taxon>Bacteria</taxon>
        <taxon>Bacillati</taxon>
        <taxon>Bacillota</taxon>
        <taxon>Bacilli</taxon>
        <taxon>Lactobacillales</taxon>
        <taxon>Streptococcaceae</taxon>
        <taxon>Streptococcus</taxon>
    </lineage>
</organism>
<dbReference type="EC" id="2.7.13.3" evidence="3"/>
<feature type="transmembrane region" description="Helical" evidence="11">
    <location>
        <begin position="12"/>
        <end position="40"/>
    </location>
</feature>
<dbReference type="eggNOG" id="COG2205">
    <property type="taxonomic scope" value="Bacteria"/>
</dbReference>
<feature type="transmembrane region" description="Helical" evidence="11">
    <location>
        <begin position="151"/>
        <end position="178"/>
    </location>
</feature>
<dbReference type="SUPFAM" id="SSF47384">
    <property type="entry name" value="Homodimeric domain of signal transducing histidine kinase"/>
    <property type="match status" value="1"/>
</dbReference>
<dbReference type="AlphaFoldDB" id="G5JRX7"/>
<evidence type="ECO:0000256" key="1">
    <source>
        <dbReference type="ARBA" id="ARBA00000085"/>
    </source>
</evidence>
<evidence type="ECO:0000256" key="3">
    <source>
        <dbReference type="ARBA" id="ARBA00012438"/>
    </source>
</evidence>
<dbReference type="STRING" id="873449.STRCR_2055"/>
<dbReference type="InterPro" id="IPR036890">
    <property type="entry name" value="HATPase_C_sf"/>
</dbReference>
<dbReference type="PRINTS" id="PR01780">
    <property type="entry name" value="LANTIREGPROT"/>
</dbReference>
<dbReference type="GO" id="GO:0005886">
    <property type="term" value="C:plasma membrane"/>
    <property type="evidence" value="ECO:0007669"/>
    <property type="project" value="TreeGrafter"/>
</dbReference>
<feature type="domain" description="Histidine kinase" evidence="12">
    <location>
        <begin position="243"/>
        <end position="460"/>
    </location>
</feature>
<evidence type="ECO:0000313" key="13">
    <source>
        <dbReference type="EMBL" id="EHI74106.1"/>
    </source>
</evidence>
<dbReference type="InterPro" id="IPR050398">
    <property type="entry name" value="HssS/ArlS-like"/>
</dbReference>
<sequence>MANKQLNQSLTNIFMAYFMSVVLGAVGMGIIAYIGLIVAFRTGFILPANQTENELISLTRSIETDSHFKLSNLPQGTSYLLVDKDGQELQTNMSSQLKKVAASSRDSYNLDHGRYGYFKTFRKPDGSHLIVNYKLRQRYRDPWLEQHLPRLSIVVIGLLSLGLLLYFILTSLFFGRYVKRQLWPIIRMTEKIQDEELEFSLPKTRIKEFDQIIQSLDRLRTSLRDSLMRSWQLEQEKQNQIAALTHDIKTPLTVIKGNTDLLEMTKLTDQQSEFLVYTKRNAQLLDDYVQALNQLTKSQKRQDYTPQLISLKAFFDDLDKDARGLSLAKRITWESQGLSSLPDIQANWDQSLLKRALINVISNAMEYSPTGSVVSMTYRLQDSQLLLNITDSGSGFSQEALESAKMPFYTSNTSRSKSQSHQGLGLAVADNIVRLHGGSLELSNARHGGGQVTITLPIIKKQV</sequence>
<evidence type="ECO:0000256" key="7">
    <source>
        <dbReference type="ARBA" id="ARBA00022777"/>
    </source>
</evidence>
<evidence type="ECO:0000256" key="2">
    <source>
        <dbReference type="ARBA" id="ARBA00004141"/>
    </source>
</evidence>
<evidence type="ECO:0000256" key="11">
    <source>
        <dbReference type="SAM" id="Phobius"/>
    </source>
</evidence>
<dbReference type="GO" id="GO:0000155">
    <property type="term" value="F:phosphorelay sensor kinase activity"/>
    <property type="evidence" value="ECO:0007669"/>
    <property type="project" value="InterPro"/>
</dbReference>
<dbReference type="PANTHER" id="PTHR45528">
    <property type="entry name" value="SENSOR HISTIDINE KINASE CPXA"/>
    <property type="match status" value="1"/>
</dbReference>
<dbReference type="RefSeq" id="WP_004226923.1">
    <property type="nucleotide sequence ID" value="NZ_AEUV02000002.1"/>
</dbReference>
<dbReference type="InterPro" id="IPR008358">
    <property type="entry name" value="Sig_transdc_His_kin/Pase_MprB"/>
</dbReference>
<dbReference type="InterPro" id="IPR005467">
    <property type="entry name" value="His_kinase_dom"/>
</dbReference>
<dbReference type="CDD" id="cd00082">
    <property type="entry name" value="HisKA"/>
    <property type="match status" value="1"/>
</dbReference>
<dbReference type="PANTHER" id="PTHR45528:SF8">
    <property type="entry name" value="HISTIDINE KINASE"/>
    <property type="match status" value="1"/>
</dbReference>
<evidence type="ECO:0000259" key="12">
    <source>
        <dbReference type="PROSITE" id="PS50109"/>
    </source>
</evidence>
<dbReference type="SMART" id="SM00388">
    <property type="entry name" value="HisKA"/>
    <property type="match status" value="1"/>
</dbReference>
<evidence type="ECO:0000256" key="5">
    <source>
        <dbReference type="ARBA" id="ARBA00022679"/>
    </source>
</evidence>
<evidence type="ECO:0000256" key="4">
    <source>
        <dbReference type="ARBA" id="ARBA00022553"/>
    </source>
</evidence>
<dbReference type="SMART" id="SM00387">
    <property type="entry name" value="HATPase_c"/>
    <property type="match status" value="1"/>
</dbReference>
<evidence type="ECO:0000256" key="6">
    <source>
        <dbReference type="ARBA" id="ARBA00022692"/>
    </source>
</evidence>
<dbReference type="Gene3D" id="3.30.565.10">
    <property type="entry name" value="Histidine kinase-like ATPase, C-terminal domain"/>
    <property type="match status" value="1"/>
</dbReference>
<dbReference type="Pfam" id="PF02518">
    <property type="entry name" value="HATPase_c"/>
    <property type="match status" value="1"/>
</dbReference>
<evidence type="ECO:0000256" key="10">
    <source>
        <dbReference type="ARBA" id="ARBA00023136"/>
    </source>
</evidence>
<keyword evidence="10 11" id="KW-0472">Membrane</keyword>
<dbReference type="InterPro" id="IPR003661">
    <property type="entry name" value="HisK_dim/P_dom"/>
</dbReference>
<dbReference type="InterPro" id="IPR036097">
    <property type="entry name" value="HisK_dim/P_sf"/>
</dbReference>
<dbReference type="SUPFAM" id="SSF55874">
    <property type="entry name" value="ATPase domain of HSP90 chaperone/DNA topoisomerase II/histidine kinase"/>
    <property type="match status" value="1"/>
</dbReference>
<dbReference type="Proteomes" id="UP000004322">
    <property type="component" value="Unassembled WGS sequence"/>
</dbReference>
<evidence type="ECO:0000256" key="8">
    <source>
        <dbReference type="ARBA" id="ARBA00022989"/>
    </source>
</evidence>
<dbReference type="Pfam" id="PF00512">
    <property type="entry name" value="HisKA"/>
    <property type="match status" value="1"/>
</dbReference>
<evidence type="ECO:0000313" key="14">
    <source>
        <dbReference type="Proteomes" id="UP000004322"/>
    </source>
</evidence>
<comment type="subcellular location">
    <subcellularLocation>
        <location evidence="2">Membrane</location>
        <topology evidence="2">Multi-pass membrane protein</topology>
    </subcellularLocation>
</comment>
<keyword evidence="9" id="KW-0902">Two-component regulatory system</keyword>
<dbReference type="OrthoDB" id="84942at2"/>